<feature type="non-terminal residue" evidence="2">
    <location>
        <position position="1"/>
    </location>
</feature>
<dbReference type="OrthoDB" id="9811380at2"/>
<dbReference type="PANTHER" id="PTHR37692">
    <property type="entry name" value="HYPOTHETICAL MEMBRANE SPANNING PROTEIN"/>
    <property type="match status" value="1"/>
</dbReference>
<evidence type="ECO:0000256" key="1">
    <source>
        <dbReference type="SAM" id="Phobius"/>
    </source>
</evidence>
<dbReference type="Pfam" id="PF04238">
    <property type="entry name" value="DUF420"/>
    <property type="match status" value="1"/>
</dbReference>
<dbReference type="Proteomes" id="UP000199197">
    <property type="component" value="Unassembled WGS sequence"/>
</dbReference>
<reference evidence="3" key="1">
    <citation type="submission" date="2015-11" db="EMBL/GenBank/DDBJ databases">
        <authorList>
            <person name="Varghese N."/>
        </authorList>
    </citation>
    <scope>NUCLEOTIDE SEQUENCE [LARGE SCALE GENOMIC DNA]</scope>
    <source>
        <strain evidence="3">JGI-23</strain>
    </source>
</reference>
<keyword evidence="1" id="KW-0812">Transmembrane</keyword>
<gene>
    <name evidence="2" type="ORF">JGI23_00001</name>
</gene>
<name>A0A0P1MKQ4_9BACT</name>
<proteinExistence type="predicted"/>
<dbReference type="InterPro" id="IPR007352">
    <property type="entry name" value="DUF420"/>
</dbReference>
<protein>
    <submittedName>
        <fullName evidence="2">Putative membrane protein</fullName>
    </submittedName>
</protein>
<sequence>KKFMLSAFVSSSLFLIGYLVYHYSAGITKFKEIGFWRNVYLAILSSHTLLAIFALPLAVVTLTFALLKKFDKHPKVARITLPVWMYVSLTGVLIYLMLYHIFR</sequence>
<accession>A0A0P1MKQ4</accession>
<dbReference type="RefSeq" id="WP_092346518.1">
    <property type="nucleotide sequence ID" value="NZ_CZVW01000001.1"/>
</dbReference>
<keyword evidence="1" id="KW-1133">Transmembrane helix</keyword>
<evidence type="ECO:0000313" key="3">
    <source>
        <dbReference type="Proteomes" id="UP000199197"/>
    </source>
</evidence>
<keyword evidence="3" id="KW-1185">Reference proteome</keyword>
<dbReference type="AlphaFoldDB" id="A0A0P1MKQ4"/>
<keyword evidence="1" id="KW-0472">Membrane</keyword>
<dbReference type="EMBL" id="CZVW01000001">
    <property type="protein sequence ID" value="CUS95786.1"/>
    <property type="molecule type" value="Genomic_DNA"/>
</dbReference>
<dbReference type="PANTHER" id="PTHR37692:SF1">
    <property type="entry name" value="DUF420 DOMAIN-CONTAINING PROTEIN"/>
    <property type="match status" value="1"/>
</dbReference>
<organism evidence="2 3">
    <name type="scientific">Candidatus Chryseopegocella kryptomonas</name>
    <dbReference type="NCBI Taxonomy" id="1633643"/>
    <lineage>
        <taxon>Bacteria</taxon>
        <taxon>Pseudomonadati</taxon>
        <taxon>Candidatus Kryptoniota</taxon>
        <taxon>Candidatus Chryseopegocella</taxon>
    </lineage>
</organism>
<feature type="transmembrane region" description="Helical" evidence="1">
    <location>
        <begin position="40"/>
        <end position="67"/>
    </location>
</feature>
<evidence type="ECO:0000313" key="2">
    <source>
        <dbReference type="EMBL" id="CUS95786.1"/>
    </source>
</evidence>
<feature type="transmembrane region" description="Helical" evidence="1">
    <location>
        <begin position="79"/>
        <end position="102"/>
    </location>
</feature>